<dbReference type="AlphaFoldDB" id="A0AAJ6YG76"/>
<dbReference type="Pfam" id="PF24456">
    <property type="entry name" value="RHD_RETREG1-3"/>
    <property type="match status" value="2"/>
</dbReference>
<feature type="domain" description="RETREG1-3/ARL6IP-like N-terminal reticulon-homology" evidence="7">
    <location>
        <begin position="52"/>
        <end position="121"/>
    </location>
</feature>
<evidence type="ECO:0000256" key="6">
    <source>
        <dbReference type="SAM" id="Phobius"/>
    </source>
</evidence>
<evidence type="ECO:0000256" key="4">
    <source>
        <dbReference type="ARBA" id="ARBA00023136"/>
    </source>
</evidence>
<comment type="subcellular location">
    <subcellularLocation>
        <location evidence="1">Membrane</location>
        <topology evidence="1">Multi-pass membrane protein</topology>
    </subcellularLocation>
</comment>
<feature type="domain" description="RETREG1-3/ARL6IP-like N-terminal reticulon-homology" evidence="7">
    <location>
        <begin position="131"/>
        <end position="198"/>
    </location>
</feature>
<dbReference type="Proteomes" id="UP000695007">
    <property type="component" value="Unplaced"/>
</dbReference>
<evidence type="ECO:0000256" key="5">
    <source>
        <dbReference type="SAM" id="MobiDB-lite"/>
    </source>
</evidence>
<dbReference type="GeneID" id="105361888"/>
<keyword evidence="4 6" id="KW-0472">Membrane</keyword>
<keyword evidence="2 6" id="KW-0812">Transmembrane</keyword>
<dbReference type="KEGG" id="csol:105361888"/>
<dbReference type="InterPro" id="IPR057282">
    <property type="entry name" value="RETREG1-3-like_RHD"/>
</dbReference>
<evidence type="ECO:0000313" key="8">
    <source>
        <dbReference type="Proteomes" id="UP000695007"/>
    </source>
</evidence>
<reference evidence="9" key="1">
    <citation type="submission" date="2025-08" db="UniProtKB">
        <authorList>
            <consortium name="RefSeq"/>
        </authorList>
    </citation>
    <scope>IDENTIFICATION</scope>
</reference>
<evidence type="ECO:0000259" key="7">
    <source>
        <dbReference type="Pfam" id="PF24456"/>
    </source>
</evidence>
<sequence length="338" mass="38938">MERLSTFAYRIGWPWRTVKALEEKARRRQKELEEKERRQRQYQCSFSDVSKRLIDVIESVLLWENAYNSISVAMAFNILFWGFVVLEVRGFAAASSAALVIVLCYSTLETQEEVPNLQIWQSRNEQLEKLVKKVKLTFENLLHMQQEQPKVFCIIICTISLGLWLIGRNLDSILFTYTLCMGILLGPAFLLRLLCKELSYKEWDNEMEEFLPAVTEDSLQVLKRAGETGDRSPTPPNQDMNISRDQFNDEDLFDLKIPSHDDGSTDGLELSELELSNSETDIDGIRFQTGYFERDSSSSDDDVDLGLGSKKFNEDDYDSENSEFEIIDSRDVANLKSV</sequence>
<feature type="transmembrane region" description="Helical" evidence="6">
    <location>
        <begin position="151"/>
        <end position="167"/>
    </location>
</feature>
<feature type="region of interest" description="Disordered" evidence="5">
    <location>
        <begin position="293"/>
        <end position="321"/>
    </location>
</feature>
<evidence type="ECO:0000256" key="2">
    <source>
        <dbReference type="ARBA" id="ARBA00022692"/>
    </source>
</evidence>
<dbReference type="RefSeq" id="XP_011497480.1">
    <property type="nucleotide sequence ID" value="XM_011499178.1"/>
</dbReference>
<evidence type="ECO:0000313" key="9">
    <source>
        <dbReference type="RefSeq" id="XP_011497480.1"/>
    </source>
</evidence>
<organism evidence="8 9">
    <name type="scientific">Ceratosolen solmsi marchali</name>
    <dbReference type="NCBI Taxonomy" id="326594"/>
    <lineage>
        <taxon>Eukaryota</taxon>
        <taxon>Metazoa</taxon>
        <taxon>Ecdysozoa</taxon>
        <taxon>Arthropoda</taxon>
        <taxon>Hexapoda</taxon>
        <taxon>Insecta</taxon>
        <taxon>Pterygota</taxon>
        <taxon>Neoptera</taxon>
        <taxon>Endopterygota</taxon>
        <taxon>Hymenoptera</taxon>
        <taxon>Apocrita</taxon>
        <taxon>Proctotrupomorpha</taxon>
        <taxon>Chalcidoidea</taxon>
        <taxon>Agaonidae</taxon>
        <taxon>Agaoninae</taxon>
        <taxon>Ceratosolen</taxon>
    </lineage>
</organism>
<proteinExistence type="predicted"/>
<name>A0AAJ6YG76_9HYME</name>
<evidence type="ECO:0000256" key="1">
    <source>
        <dbReference type="ARBA" id="ARBA00004141"/>
    </source>
</evidence>
<dbReference type="GO" id="GO:0005783">
    <property type="term" value="C:endoplasmic reticulum"/>
    <property type="evidence" value="ECO:0007669"/>
    <property type="project" value="UniProtKB-ARBA"/>
</dbReference>
<gene>
    <name evidence="9" type="primary">LOC105361888</name>
</gene>
<dbReference type="GO" id="GO:0016020">
    <property type="term" value="C:membrane"/>
    <property type="evidence" value="ECO:0007669"/>
    <property type="project" value="UniProtKB-SubCell"/>
</dbReference>
<keyword evidence="8" id="KW-1185">Reference proteome</keyword>
<keyword evidence="3 6" id="KW-1133">Transmembrane helix</keyword>
<protein>
    <submittedName>
        <fullName evidence="9">Uncharacterized protein LOC105361888 isoform X1</fullName>
    </submittedName>
</protein>
<accession>A0AAJ6YG76</accession>
<evidence type="ECO:0000256" key="3">
    <source>
        <dbReference type="ARBA" id="ARBA00022989"/>
    </source>
</evidence>
<feature type="transmembrane region" description="Helical" evidence="6">
    <location>
        <begin position="173"/>
        <end position="195"/>
    </location>
</feature>